<organism evidence="2 3">
    <name type="scientific">Acrocarpospora macrocephala</name>
    <dbReference type="NCBI Taxonomy" id="150177"/>
    <lineage>
        <taxon>Bacteria</taxon>
        <taxon>Bacillati</taxon>
        <taxon>Actinomycetota</taxon>
        <taxon>Actinomycetes</taxon>
        <taxon>Streptosporangiales</taxon>
        <taxon>Streptosporangiaceae</taxon>
        <taxon>Acrocarpospora</taxon>
    </lineage>
</organism>
<evidence type="ECO:0000313" key="3">
    <source>
        <dbReference type="Proteomes" id="UP000331127"/>
    </source>
</evidence>
<protein>
    <recommendedName>
        <fullName evidence="1">DUF5753 domain-containing protein</fullName>
    </recommendedName>
</protein>
<evidence type="ECO:0000259" key="1">
    <source>
        <dbReference type="Pfam" id="PF19054"/>
    </source>
</evidence>
<accession>A0A5M3WK17</accession>
<comment type="caution">
    <text evidence="2">The sequence shown here is derived from an EMBL/GenBank/DDBJ whole genome shotgun (WGS) entry which is preliminary data.</text>
</comment>
<dbReference type="RefSeq" id="WP_155352489.1">
    <property type="nucleotide sequence ID" value="NZ_BAAAHL010000029.1"/>
</dbReference>
<dbReference type="EMBL" id="BLAE01000004">
    <property type="protein sequence ID" value="GES06748.1"/>
    <property type="molecule type" value="Genomic_DNA"/>
</dbReference>
<keyword evidence="3" id="KW-1185">Reference proteome</keyword>
<evidence type="ECO:0000313" key="2">
    <source>
        <dbReference type="EMBL" id="GES06748.1"/>
    </source>
</evidence>
<dbReference type="InterPro" id="IPR043917">
    <property type="entry name" value="DUF5753"/>
</dbReference>
<reference evidence="2 3" key="1">
    <citation type="submission" date="2019-10" db="EMBL/GenBank/DDBJ databases">
        <title>Whole genome shotgun sequence of Acrocarpospora macrocephala NBRC 16266.</title>
        <authorList>
            <person name="Ichikawa N."/>
            <person name="Kimura A."/>
            <person name="Kitahashi Y."/>
            <person name="Komaki H."/>
            <person name="Oguchi A."/>
        </authorList>
    </citation>
    <scope>NUCLEOTIDE SEQUENCE [LARGE SCALE GENOMIC DNA]</scope>
    <source>
        <strain evidence="2 3">NBRC 16266</strain>
    </source>
</reference>
<sequence length="173" mass="19546">MPGPVGPWAWAFQTEAYARAVFLGRFSTPESEIEEQVAARMERQQILSRENPPELYVLMDEWVLKRPIGSRKIMYDQLRHLATVARRRRVTVQIVPFDTACTDGLSSSFVIAELEDAPITVSVDSAGEGEVSAERGVVSLILDRYDKLRTEAYRAGESLEMIEEAAELWKPET</sequence>
<feature type="domain" description="DUF5753" evidence="1">
    <location>
        <begin position="12"/>
        <end position="164"/>
    </location>
</feature>
<dbReference type="AlphaFoldDB" id="A0A5M3WK17"/>
<dbReference type="Proteomes" id="UP000331127">
    <property type="component" value="Unassembled WGS sequence"/>
</dbReference>
<name>A0A5M3WK17_9ACTN</name>
<proteinExistence type="predicted"/>
<dbReference type="Pfam" id="PF19054">
    <property type="entry name" value="DUF5753"/>
    <property type="match status" value="1"/>
</dbReference>
<gene>
    <name evidence="2" type="ORF">Amac_003430</name>
</gene>
<dbReference type="OrthoDB" id="3466567at2"/>